<organism evidence="1 2">
    <name type="scientific">Bacillus solimangrovi</name>
    <dbReference type="NCBI Taxonomy" id="1305675"/>
    <lineage>
        <taxon>Bacteria</taxon>
        <taxon>Bacillati</taxon>
        <taxon>Bacillota</taxon>
        <taxon>Bacilli</taxon>
        <taxon>Bacillales</taxon>
        <taxon>Bacillaceae</taxon>
        <taxon>Bacillus</taxon>
    </lineage>
</organism>
<dbReference type="Pfam" id="PF12611">
    <property type="entry name" value="Flagellar_put"/>
    <property type="match status" value="1"/>
</dbReference>
<keyword evidence="1" id="KW-0966">Cell projection</keyword>
<accession>A0A1E5LAZ8</accession>
<gene>
    <name evidence="1" type="ORF">BFG57_06510</name>
</gene>
<dbReference type="InterPro" id="IPR013367">
    <property type="entry name" value="Flagellar_put"/>
</dbReference>
<dbReference type="OrthoDB" id="165650at2"/>
<keyword evidence="1" id="KW-0969">Cilium</keyword>
<protein>
    <submittedName>
        <fullName evidence="1">Flagellar protein</fullName>
    </submittedName>
</protein>
<dbReference type="NCBIfam" id="TIGR02530">
    <property type="entry name" value="flg_new"/>
    <property type="match status" value="1"/>
</dbReference>
<evidence type="ECO:0000313" key="1">
    <source>
        <dbReference type="EMBL" id="OEH91266.1"/>
    </source>
</evidence>
<evidence type="ECO:0000313" key="2">
    <source>
        <dbReference type="Proteomes" id="UP000095209"/>
    </source>
</evidence>
<reference evidence="1 2" key="1">
    <citation type="submission" date="2016-08" db="EMBL/GenBank/DDBJ databases">
        <title>Genome of Bacillus solimangrovi GH2-4.</title>
        <authorList>
            <person name="Lim S."/>
            <person name="Kim B.-C."/>
        </authorList>
    </citation>
    <scope>NUCLEOTIDE SEQUENCE [LARGE SCALE GENOMIC DNA]</scope>
    <source>
        <strain evidence="1 2">GH2-4</strain>
    </source>
</reference>
<keyword evidence="2" id="KW-1185">Reference proteome</keyword>
<dbReference type="RefSeq" id="WP_069718782.1">
    <property type="nucleotide sequence ID" value="NZ_MJEH01000063.1"/>
</dbReference>
<keyword evidence="1" id="KW-0282">Flagellum</keyword>
<dbReference type="STRING" id="1305675.BFG57_06510"/>
<dbReference type="EMBL" id="MJEH01000063">
    <property type="protein sequence ID" value="OEH91266.1"/>
    <property type="molecule type" value="Genomic_DNA"/>
</dbReference>
<proteinExistence type="predicted"/>
<comment type="caution">
    <text evidence="1">The sequence shown here is derived from an EMBL/GenBank/DDBJ whole genome shotgun (WGS) entry which is preliminary data.</text>
</comment>
<sequence length="128" mass="14504">MDHRIHHIQQTLPNALLKPKVKPAQQSNVSFKEQFNKSLEQTEQIKVSKHATQRLQERKIEIQDQLWNEISSKVQEAKHKGVKDALVLTNNSALIVSAKNNVVITAMNRQEAASQIFTNINGTIILDS</sequence>
<dbReference type="Proteomes" id="UP000095209">
    <property type="component" value="Unassembled WGS sequence"/>
</dbReference>
<dbReference type="AlphaFoldDB" id="A0A1E5LAZ8"/>
<name>A0A1E5LAZ8_9BACI</name>